<keyword evidence="2" id="KW-1185">Reference proteome</keyword>
<evidence type="ECO:0000313" key="1">
    <source>
        <dbReference type="EMBL" id="PMD55885.1"/>
    </source>
</evidence>
<dbReference type="PANTHER" id="PTHR35871:SF1">
    <property type="entry name" value="CXC1-LIKE CYSTEINE CLUSTER ASSOCIATED WITH KDZ TRANSPOSASES DOMAIN-CONTAINING PROTEIN"/>
    <property type="match status" value="1"/>
</dbReference>
<dbReference type="GeneID" id="36595954"/>
<dbReference type="OrthoDB" id="5393981at2759"/>
<protein>
    <submittedName>
        <fullName evidence="1">Uncharacterized protein</fullName>
    </submittedName>
</protein>
<organism evidence="1 2">
    <name type="scientific">Hyaloscypha bicolor E</name>
    <dbReference type="NCBI Taxonomy" id="1095630"/>
    <lineage>
        <taxon>Eukaryota</taxon>
        <taxon>Fungi</taxon>
        <taxon>Dikarya</taxon>
        <taxon>Ascomycota</taxon>
        <taxon>Pezizomycotina</taxon>
        <taxon>Leotiomycetes</taxon>
        <taxon>Helotiales</taxon>
        <taxon>Hyaloscyphaceae</taxon>
        <taxon>Hyaloscypha</taxon>
        <taxon>Hyaloscypha bicolor</taxon>
    </lineage>
</organism>
<sequence length="181" mass="21116">ETRGSKREGASYLDNEDIFLACRTWLINQELGMILPNDFLNTINQEILPRLLLIMEKPIARSIAYLWLPRLGFYCHETKKGLYVDGYECPNVIEYCQEVFLPLMKELLSYIVHVMYFHDESCFHGFDYKKSLWLADNQQKMPGKSKGRLIHDSEFIGPEGRIRVPNNKGIFIPDDPNLDAR</sequence>
<accession>A0A2J6SYN2</accession>
<name>A0A2J6SYN2_9HELO</name>
<reference evidence="1 2" key="1">
    <citation type="submission" date="2016-04" db="EMBL/GenBank/DDBJ databases">
        <title>A degradative enzymes factory behind the ericoid mycorrhizal symbiosis.</title>
        <authorList>
            <consortium name="DOE Joint Genome Institute"/>
            <person name="Martino E."/>
            <person name="Morin E."/>
            <person name="Grelet G."/>
            <person name="Kuo A."/>
            <person name="Kohler A."/>
            <person name="Daghino S."/>
            <person name="Barry K."/>
            <person name="Choi C."/>
            <person name="Cichocki N."/>
            <person name="Clum A."/>
            <person name="Copeland A."/>
            <person name="Hainaut M."/>
            <person name="Haridas S."/>
            <person name="Labutti K."/>
            <person name="Lindquist E."/>
            <person name="Lipzen A."/>
            <person name="Khouja H.-R."/>
            <person name="Murat C."/>
            <person name="Ohm R."/>
            <person name="Olson A."/>
            <person name="Spatafora J."/>
            <person name="Veneault-Fourrey C."/>
            <person name="Henrissat B."/>
            <person name="Grigoriev I."/>
            <person name="Martin F."/>
            <person name="Perotto S."/>
        </authorList>
    </citation>
    <scope>NUCLEOTIDE SEQUENCE [LARGE SCALE GENOMIC DNA]</scope>
    <source>
        <strain evidence="1 2">E</strain>
    </source>
</reference>
<evidence type="ECO:0000313" key="2">
    <source>
        <dbReference type="Proteomes" id="UP000235371"/>
    </source>
</evidence>
<dbReference type="EMBL" id="KZ613854">
    <property type="protein sequence ID" value="PMD55885.1"/>
    <property type="molecule type" value="Genomic_DNA"/>
</dbReference>
<dbReference type="InParanoid" id="A0A2J6SYN2"/>
<gene>
    <name evidence="1" type="ORF">K444DRAFT_695185</name>
</gene>
<dbReference type="STRING" id="1095630.A0A2J6SYN2"/>
<dbReference type="Proteomes" id="UP000235371">
    <property type="component" value="Unassembled WGS sequence"/>
</dbReference>
<proteinExistence type="predicted"/>
<dbReference type="AlphaFoldDB" id="A0A2J6SYN2"/>
<dbReference type="RefSeq" id="XP_024732789.1">
    <property type="nucleotide sequence ID" value="XM_024887878.1"/>
</dbReference>
<dbReference type="PANTHER" id="PTHR35871">
    <property type="entry name" value="EXPRESSED PROTEIN"/>
    <property type="match status" value="1"/>
</dbReference>
<feature type="non-terminal residue" evidence="1">
    <location>
        <position position="1"/>
    </location>
</feature>